<organism evidence="2">
    <name type="scientific">uncultured Caudovirales phage</name>
    <dbReference type="NCBI Taxonomy" id="2100421"/>
    <lineage>
        <taxon>Viruses</taxon>
        <taxon>Duplodnaviria</taxon>
        <taxon>Heunggongvirae</taxon>
        <taxon>Uroviricota</taxon>
        <taxon>Caudoviricetes</taxon>
        <taxon>Peduoviridae</taxon>
        <taxon>Maltschvirus</taxon>
        <taxon>Maltschvirus maltsch</taxon>
    </lineage>
</organism>
<reference evidence="2" key="1">
    <citation type="submission" date="2020-05" db="EMBL/GenBank/DDBJ databases">
        <authorList>
            <person name="Chiriac C."/>
            <person name="Salcher M."/>
            <person name="Ghai R."/>
            <person name="Kavagutti S V."/>
        </authorList>
    </citation>
    <scope>NUCLEOTIDE SEQUENCE</scope>
</reference>
<accession>A0A6J5T464</accession>
<dbReference type="InterPro" id="IPR041329">
    <property type="entry name" value="YubB_C"/>
</dbReference>
<evidence type="ECO:0000313" key="2">
    <source>
        <dbReference type="EMBL" id="CAB4222575.1"/>
    </source>
</evidence>
<dbReference type="EMBL" id="LR797523">
    <property type="protein sequence ID" value="CAB4222575.1"/>
    <property type="molecule type" value="Genomic_DNA"/>
</dbReference>
<evidence type="ECO:0000259" key="1">
    <source>
        <dbReference type="Pfam" id="PF18406"/>
    </source>
</evidence>
<gene>
    <name evidence="2" type="ORF">UFOVP1655_139</name>
</gene>
<name>A0A6J5T464_9CAUD</name>
<feature type="domain" description="YubB ferredoxin-like" evidence="1">
    <location>
        <begin position="63"/>
        <end position="119"/>
    </location>
</feature>
<sequence length="158" mass="18507">MPNWCDNSLVLGNKDVSKIDAFQNHLEEGKDIFEGLRPNPDIEWSYAWCCENWGTKWDATSSDWEREDDTIRLSFDTAWCPPIELYQYLVTEGWEVEASYLEEGMGFCGTFNNETGDSYYNYDISDLESINKLPEDLICFGNLLERHYDYMDDQSDEI</sequence>
<dbReference type="Pfam" id="PF18406">
    <property type="entry name" value="DUF1281_C"/>
    <property type="match status" value="1"/>
</dbReference>
<dbReference type="Gene3D" id="3.30.70.1270">
    <property type="entry name" value="Api92-like domains"/>
    <property type="match status" value="1"/>
</dbReference>
<protein>
    <recommendedName>
        <fullName evidence="1">YubB ferredoxin-like domain-containing protein</fullName>
    </recommendedName>
</protein>
<proteinExistence type="predicted"/>